<keyword evidence="3" id="KW-1185">Reference proteome</keyword>
<dbReference type="AlphaFoldDB" id="A0A1M4YGS3"/>
<keyword evidence="1" id="KW-0812">Transmembrane</keyword>
<protein>
    <submittedName>
        <fullName evidence="2">Uncharacterized protein</fullName>
    </submittedName>
</protein>
<dbReference type="GeneID" id="90995333"/>
<evidence type="ECO:0000256" key="1">
    <source>
        <dbReference type="SAM" id="Phobius"/>
    </source>
</evidence>
<dbReference type="EMBL" id="FQTY01000017">
    <property type="protein sequence ID" value="SHF04947.1"/>
    <property type="molecule type" value="Genomic_DNA"/>
</dbReference>
<proteinExistence type="predicted"/>
<name>A0A1M4YGS3_9FIRM</name>
<reference evidence="3" key="1">
    <citation type="submission" date="2016-11" db="EMBL/GenBank/DDBJ databases">
        <authorList>
            <person name="Varghese N."/>
            <person name="Submissions S."/>
        </authorList>
    </citation>
    <scope>NUCLEOTIDE SEQUENCE [LARGE SCALE GENOMIC DNA]</scope>
    <source>
        <strain evidence="3">DSM 18095</strain>
    </source>
</reference>
<gene>
    <name evidence="2" type="ORF">SAMN02745784_02636</name>
</gene>
<keyword evidence="1" id="KW-0472">Membrane</keyword>
<feature type="transmembrane region" description="Helical" evidence="1">
    <location>
        <begin position="9"/>
        <end position="31"/>
    </location>
</feature>
<evidence type="ECO:0000313" key="3">
    <source>
        <dbReference type="Proteomes" id="UP000184114"/>
    </source>
</evidence>
<dbReference type="RefSeq" id="WP_072977073.1">
    <property type="nucleotide sequence ID" value="NZ_FQTY01000017.1"/>
</dbReference>
<keyword evidence="1" id="KW-1133">Transmembrane helix</keyword>
<dbReference type="STRING" id="1123404.SAMN02745784_02636"/>
<sequence>MNKLKVRKLLFSILILFLLIVGILLYVNWAITPIPESKRNISNTDIKMFIDIVDVANRTPIIRTYTKEEFDSFNENELKKIKDLVSGNIEGDVPTLKIENGKGIFKISFEKNEKNGEEIEVKIIPDNIPKIKIFALETLYSPKEPKEINDSLIESEEEGIYLYEIKKYSNSAQIYGDEEDGFFLEAMFIEIYYEVDKESYVSIFAINTSDYKS</sequence>
<evidence type="ECO:0000313" key="2">
    <source>
        <dbReference type="EMBL" id="SHF04947.1"/>
    </source>
</evidence>
<accession>A0A1M4YGS3</accession>
<organism evidence="2 3">
    <name type="scientific">Tissierella praeacuta DSM 18095</name>
    <dbReference type="NCBI Taxonomy" id="1123404"/>
    <lineage>
        <taxon>Bacteria</taxon>
        <taxon>Bacillati</taxon>
        <taxon>Bacillota</taxon>
        <taxon>Tissierellia</taxon>
        <taxon>Tissierellales</taxon>
        <taxon>Tissierellaceae</taxon>
        <taxon>Tissierella</taxon>
    </lineage>
</organism>
<dbReference type="Proteomes" id="UP000184114">
    <property type="component" value="Unassembled WGS sequence"/>
</dbReference>